<keyword evidence="2" id="KW-1185">Reference proteome</keyword>
<dbReference type="Proteomes" id="UP001151760">
    <property type="component" value="Unassembled WGS sequence"/>
</dbReference>
<evidence type="ECO:0000313" key="2">
    <source>
        <dbReference type="Proteomes" id="UP001151760"/>
    </source>
</evidence>
<evidence type="ECO:0000313" key="1">
    <source>
        <dbReference type="EMBL" id="GJT06506.1"/>
    </source>
</evidence>
<comment type="caution">
    <text evidence="1">The sequence shown here is derived from an EMBL/GenBank/DDBJ whole genome shotgun (WGS) entry which is preliminary data.</text>
</comment>
<organism evidence="1 2">
    <name type="scientific">Tanacetum coccineum</name>
    <dbReference type="NCBI Taxonomy" id="301880"/>
    <lineage>
        <taxon>Eukaryota</taxon>
        <taxon>Viridiplantae</taxon>
        <taxon>Streptophyta</taxon>
        <taxon>Embryophyta</taxon>
        <taxon>Tracheophyta</taxon>
        <taxon>Spermatophyta</taxon>
        <taxon>Magnoliopsida</taxon>
        <taxon>eudicotyledons</taxon>
        <taxon>Gunneridae</taxon>
        <taxon>Pentapetalae</taxon>
        <taxon>asterids</taxon>
        <taxon>campanulids</taxon>
        <taxon>Asterales</taxon>
        <taxon>Asteraceae</taxon>
        <taxon>Asteroideae</taxon>
        <taxon>Anthemideae</taxon>
        <taxon>Anthemidinae</taxon>
        <taxon>Tanacetum</taxon>
    </lineage>
</organism>
<dbReference type="EMBL" id="BQNB010012674">
    <property type="protein sequence ID" value="GJT06506.1"/>
    <property type="molecule type" value="Genomic_DNA"/>
</dbReference>
<reference evidence="1" key="2">
    <citation type="submission" date="2022-01" db="EMBL/GenBank/DDBJ databases">
        <authorList>
            <person name="Yamashiro T."/>
            <person name="Shiraishi A."/>
            <person name="Satake H."/>
            <person name="Nakayama K."/>
        </authorList>
    </citation>
    <scope>NUCLEOTIDE SEQUENCE</scope>
</reference>
<reference evidence="1" key="1">
    <citation type="journal article" date="2022" name="Int. J. Mol. Sci.">
        <title>Draft Genome of Tanacetum Coccineum: Genomic Comparison of Closely Related Tanacetum-Family Plants.</title>
        <authorList>
            <person name="Yamashiro T."/>
            <person name="Shiraishi A."/>
            <person name="Nakayama K."/>
            <person name="Satake H."/>
        </authorList>
    </citation>
    <scope>NUCLEOTIDE SEQUENCE</scope>
</reference>
<proteinExistence type="predicted"/>
<sequence length="299" mass="34599">MLEDIWENYKIVQGDNTYWWHDQKSKEEERRELGINIEEYDPPMVHVETFEVKSYSFDSGQNFIFVTKELMDALPLGRENGTRFRDMIRKEVDSGRRIHRKTNLDRSYPSRKSVAPMRNRIYPDSDEEDEEYYSLPPLLLCFKLLSLVPRSHSRIGAENIRKMEHEVPNKCDNITDYEDSDQEDGGLPGFPNFSATNEFASVCEQGKDNIDVNTAQELEEVQVEDVEMGEDYDIDHSNTKEAIQRSHAQDPFLVVLESNVQSSFLLRTIPSSISNELLQVDAHEADLEHGLEHAVSSSY</sequence>
<accession>A0ABQ5AW35</accession>
<name>A0ABQ5AW35_9ASTR</name>
<protein>
    <submittedName>
        <fullName evidence="1">Uncharacterized protein</fullName>
    </submittedName>
</protein>
<gene>
    <name evidence="1" type="ORF">Tco_0840968</name>
</gene>